<dbReference type="PANTHER" id="PTHR21712">
    <property type="entry name" value="PRE-RRNA-PROCESSING PROTEIN FHL1"/>
    <property type="match status" value="1"/>
</dbReference>
<feature type="compositionally biased region" description="Pro residues" evidence="3">
    <location>
        <begin position="236"/>
        <end position="252"/>
    </location>
</feature>
<accession>A0AAQ3QBS4</accession>
<evidence type="ECO:0000313" key="5">
    <source>
        <dbReference type="EMBL" id="WOL03706.1"/>
    </source>
</evidence>
<feature type="compositionally biased region" description="Pro residues" evidence="3">
    <location>
        <begin position="208"/>
        <end position="226"/>
    </location>
</feature>
<dbReference type="SMART" id="SM00240">
    <property type="entry name" value="FHA"/>
    <property type="match status" value="1"/>
</dbReference>
<dbReference type="GO" id="GO:0043565">
    <property type="term" value="F:sequence-specific DNA binding"/>
    <property type="evidence" value="ECO:0007669"/>
    <property type="project" value="TreeGrafter"/>
</dbReference>
<reference evidence="5 6" key="1">
    <citation type="submission" date="2023-10" db="EMBL/GenBank/DDBJ databases">
        <title>Chromosome-scale genome assembly provides insights into flower coloration mechanisms of Canna indica.</title>
        <authorList>
            <person name="Li C."/>
        </authorList>
    </citation>
    <scope>NUCLEOTIDE SEQUENCE [LARGE SCALE GENOMIC DNA]</scope>
    <source>
        <tissue evidence="5">Flower</tissue>
    </source>
</reference>
<evidence type="ECO:0000259" key="4">
    <source>
        <dbReference type="PROSITE" id="PS50006"/>
    </source>
</evidence>
<protein>
    <submittedName>
        <fullName evidence="5">FHA domain-containing protein FHA2</fullName>
    </submittedName>
</protein>
<evidence type="ECO:0000313" key="6">
    <source>
        <dbReference type="Proteomes" id="UP001327560"/>
    </source>
</evidence>
<sequence>METFGSGAGDHSGDLVPGFAKLEGEEFEYYMQTYSIMLGRKSKRSTVDLDLTSLGGGMQVSRQHARLYFDFTRRHFALDVLGKHGCLIQGVQHNPGSPPVKLVSQDLIQIGEIKFYFLLPVRSMFITPQLYTHFHSPPPLPTEVPAPPFFAPPQPTEAPVPPSAPPPQPTEAPASSFFAPPQPTEAPVPPSVPSPLPTEVPASSFFAPPQPKEAPVPPSVPPPLPTEVPASSFFAPPQPTEAPVPPSVPPPLPTEVPASSFFAPPQPTEAPVPPSVPPPFGYRMVPPRPMRLWRAPNSGYEETAAEEEPMYDRFADRPELRNSRRVPQEMEGHGGGHGVDVGDGVSMTVGPTGILEKMFEASSRADREEKFVQEKFVQLEKDIVSAVVTLLSQLCGPGEWVPMAKIYAEIRWKQLAELHRSVWHHERVRKTLTSEGWSPAITKGRPWFGLLLLLRKYPERFVINTRSIGEVSSEFVSLVSLPS</sequence>
<evidence type="ECO:0000256" key="2">
    <source>
        <dbReference type="ARBA" id="ARBA00023242"/>
    </source>
</evidence>
<feature type="compositionally biased region" description="Pro residues" evidence="3">
    <location>
        <begin position="142"/>
        <end position="170"/>
    </location>
</feature>
<dbReference type="InterPro" id="IPR000253">
    <property type="entry name" value="FHA_dom"/>
</dbReference>
<evidence type="ECO:0000256" key="3">
    <source>
        <dbReference type="SAM" id="MobiDB-lite"/>
    </source>
</evidence>
<dbReference type="PROSITE" id="PS50006">
    <property type="entry name" value="FHA_DOMAIN"/>
    <property type="match status" value="1"/>
</dbReference>
<dbReference type="EMBL" id="CP136893">
    <property type="protein sequence ID" value="WOL03706.1"/>
    <property type="molecule type" value="Genomic_DNA"/>
</dbReference>
<gene>
    <name evidence="5" type="ORF">Cni_G12426</name>
</gene>
<dbReference type="Gene3D" id="2.60.200.20">
    <property type="match status" value="1"/>
</dbReference>
<dbReference type="Pfam" id="PF00498">
    <property type="entry name" value="FHA"/>
    <property type="match status" value="1"/>
</dbReference>
<dbReference type="Proteomes" id="UP001327560">
    <property type="component" value="Chromosome 4"/>
</dbReference>
<feature type="domain" description="FHA" evidence="4">
    <location>
        <begin position="36"/>
        <end position="93"/>
    </location>
</feature>
<dbReference type="AlphaFoldDB" id="A0AAQ3QBS4"/>
<proteinExistence type="predicted"/>
<dbReference type="InterPro" id="IPR045178">
    <property type="entry name" value="Fhl1/FHA1"/>
</dbReference>
<organism evidence="5 6">
    <name type="scientific">Canna indica</name>
    <name type="common">Indian-shot</name>
    <dbReference type="NCBI Taxonomy" id="4628"/>
    <lineage>
        <taxon>Eukaryota</taxon>
        <taxon>Viridiplantae</taxon>
        <taxon>Streptophyta</taxon>
        <taxon>Embryophyta</taxon>
        <taxon>Tracheophyta</taxon>
        <taxon>Spermatophyta</taxon>
        <taxon>Magnoliopsida</taxon>
        <taxon>Liliopsida</taxon>
        <taxon>Zingiberales</taxon>
        <taxon>Cannaceae</taxon>
        <taxon>Canna</taxon>
    </lineage>
</organism>
<evidence type="ECO:0000256" key="1">
    <source>
        <dbReference type="ARBA" id="ARBA00004123"/>
    </source>
</evidence>
<dbReference type="GO" id="GO:0005634">
    <property type="term" value="C:nucleus"/>
    <property type="evidence" value="ECO:0007669"/>
    <property type="project" value="UniProtKB-SubCell"/>
</dbReference>
<dbReference type="GO" id="GO:0060962">
    <property type="term" value="P:regulation of ribosomal protein gene transcription by RNA polymerase II"/>
    <property type="evidence" value="ECO:0007669"/>
    <property type="project" value="InterPro"/>
</dbReference>
<feature type="region of interest" description="Disordered" evidence="3">
    <location>
        <begin position="142"/>
        <end position="252"/>
    </location>
</feature>
<comment type="subcellular location">
    <subcellularLocation>
        <location evidence="1">Nucleus</location>
    </subcellularLocation>
</comment>
<dbReference type="SUPFAM" id="SSF49879">
    <property type="entry name" value="SMAD/FHA domain"/>
    <property type="match status" value="1"/>
</dbReference>
<keyword evidence="6" id="KW-1185">Reference proteome</keyword>
<dbReference type="InterPro" id="IPR008984">
    <property type="entry name" value="SMAD_FHA_dom_sf"/>
</dbReference>
<name>A0AAQ3QBS4_9LILI</name>
<dbReference type="FunFam" id="2.60.200.20:FF:000014">
    <property type="entry name" value="FHA domain-containing protein FHA2"/>
    <property type="match status" value="1"/>
</dbReference>
<dbReference type="PANTHER" id="PTHR21712:SF36">
    <property type="entry name" value="FHA DOMAIN-CONTAINING PROTEIN"/>
    <property type="match status" value="1"/>
</dbReference>
<feature type="compositionally biased region" description="Pro residues" evidence="3">
    <location>
        <begin position="180"/>
        <end position="198"/>
    </location>
</feature>
<dbReference type="CDD" id="cd22701">
    <property type="entry name" value="FHA_FKH1-like"/>
    <property type="match status" value="1"/>
</dbReference>
<keyword evidence="2" id="KW-0539">Nucleus</keyword>